<feature type="transmembrane region" description="Helical" evidence="6">
    <location>
        <begin position="272"/>
        <end position="290"/>
    </location>
</feature>
<feature type="transmembrane region" description="Helical" evidence="6">
    <location>
        <begin position="99"/>
        <end position="119"/>
    </location>
</feature>
<evidence type="ECO:0000256" key="4">
    <source>
        <dbReference type="ARBA" id="ARBA00022989"/>
    </source>
</evidence>
<dbReference type="GO" id="GO:0005886">
    <property type="term" value="C:plasma membrane"/>
    <property type="evidence" value="ECO:0007669"/>
    <property type="project" value="UniProtKB-SubCell"/>
</dbReference>
<dbReference type="RefSeq" id="WP_182807291.1">
    <property type="nucleotide sequence ID" value="NZ_JACJFM010000002.1"/>
</dbReference>
<dbReference type="Pfam" id="PF00892">
    <property type="entry name" value="EamA"/>
    <property type="match status" value="2"/>
</dbReference>
<dbReference type="Proteomes" id="UP000565262">
    <property type="component" value="Unassembled WGS sequence"/>
</dbReference>
<dbReference type="AlphaFoldDB" id="A0A839ILZ5"/>
<keyword evidence="2" id="KW-1003">Cell membrane</keyword>
<evidence type="ECO:0000313" key="8">
    <source>
        <dbReference type="EMBL" id="MBB1485519.1"/>
    </source>
</evidence>
<feature type="transmembrane region" description="Helical" evidence="6">
    <location>
        <begin position="156"/>
        <end position="175"/>
    </location>
</feature>
<evidence type="ECO:0000256" key="3">
    <source>
        <dbReference type="ARBA" id="ARBA00022692"/>
    </source>
</evidence>
<gene>
    <name evidence="8" type="ORF">H4O21_02700</name>
</gene>
<feature type="transmembrane region" description="Helical" evidence="6">
    <location>
        <begin position="247"/>
        <end position="266"/>
    </location>
</feature>
<name>A0A839ILZ5_9GAMM</name>
<sequence length="299" mass="32906">MYFLKNNEITMSDQYKGLFSLHGGLLLFGGTAIFSRTLDLSALDITAWRCVVAAALLLGWLGLRKKTLVFNSTAHWLGLIALSVLMGLHWVTYFHSMQVSSVTTGMLALFTYPVITVLLEPVLDHTRLQFRDLLAAILVVSGVVLMTPTLDPDNPVAAGVFWGIFSAALFSVRNILQRRYFSTYSPVLIMGWQTFFVAVMLLPFASHQLFSLPSEQWFQLLLLGTVFTAAPHTLLANSLRYLKATSVGLISCLQPVYGTLLAAILLSEHPDFMTIAGGLLIIAAAANETLKKQPTQLKP</sequence>
<dbReference type="PANTHER" id="PTHR42920">
    <property type="entry name" value="OS03G0707200 PROTEIN-RELATED"/>
    <property type="match status" value="1"/>
</dbReference>
<keyword evidence="4 6" id="KW-1133">Transmembrane helix</keyword>
<evidence type="ECO:0000256" key="6">
    <source>
        <dbReference type="SAM" id="Phobius"/>
    </source>
</evidence>
<dbReference type="InterPro" id="IPR051258">
    <property type="entry name" value="Diverse_Substrate_Transporter"/>
</dbReference>
<feature type="transmembrane region" description="Helical" evidence="6">
    <location>
        <begin position="75"/>
        <end position="93"/>
    </location>
</feature>
<keyword evidence="5 6" id="KW-0472">Membrane</keyword>
<organism evidence="8 9">
    <name type="scientific">Oceanospirillum sediminis</name>
    <dbReference type="NCBI Taxonomy" id="2760088"/>
    <lineage>
        <taxon>Bacteria</taxon>
        <taxon>Pseudomonadati</taxon>
        <taxon>Pseudomonadota</taxon>
        <taxon>Gammaproteobacteria</taxon>
        <taxon>Oceanospirillales</taxon>
        <taxon>Oceanospirillaceae</taxon>
        <taxon>Oceanospirillum</taxon>
    </lineage>
</organism>
<dbReference type="SUPFAM" id="SSF103481">
    <property type="entry name" value="Multidrug resistance efflux transporter EmrE"/>
    <property type="match status" value="2"/>
</dbReference>
<protein>
    <submittedName>
        <fullName evidence="8">EamA family transporter</fullName>
    </submittedName>
</protein>
<feature type="transmembrane region" description="Helical" evidence="6">
    <location>
        <begin position="187"/>
        <end position="205"/>
    </location>
</feature>
<comment type="caution">
    <text evidence="8">The sequence shown here is derived from an EMBL/GenBank/DDBJ whole genome shotgun (WGS) entry which is preliminary data.</text>
</comment>
<feature type="transmembrane region" description="Helical" evidence="6">
    <location>
        <begin position="131"/>
        <end position="150"/>
    </location>
</feature>
<dbReference type="EMBL" id="JACJFM010000002">
    <property type="protein sequence ID" value="MBB1485519.1"/>
    <property type="molecule type" value="Genomic_DNA"/>
</dbReference>
<accession>A0A839ILZ5</accession>
<evidence type="ECO:0000256" key="1">
    <source>
        <dbReference type="ARBA" id="ARBA00004651"/>
    </source>
</evidence>
<dbReference type="InterPro" id="IPR000620">
    <property type="entry name" value="EamA_dom"/>
</dbReference>
<keyword evidence="9" id="KW-1185">Reference proteome</keyword>
<evidence type="ECO:0000256" key="2">
    <source>
        <dbReference type="ARBA" id="ARBA00022475"/>
    </source>
</evidence>
<feature type="transmembrane region" description="Helical" evidence="6">
    <location>
        <begin position="45"/>
        <end position="63"/>
    </location>
</feature>
<dbReference type="InterPro" id="IPR037185">
    <property type="entry name" value="EmrE-like"/>
</dbReference>
<reference evidence="8 9" key="1">
    <citation type="submission" date="2020-08" db="EMBL/GenBank/DDBJ databases">
        <title>Oceanospirillum sp. nov. isolated from marine sediment.</title>
        <authorList>
            <person name="Ji X."/>
        </authorList>
    </citation>
    <scope>NUCLEOTIDE SEQUENCE [LARGE SCALE GENOMIC DNA]</scope>
    <source>
        <strain evidence="8 9">D5</strain>
    </source>
</reference>
<proteinExistence type="predicted"/>
<evidence type="ECO:0000256" key="5">
    <source>
        <dbReference type="ARBA" id="ARBA00023136"/>
    </source>
</evidence>
<evidence type="ECO:0000313" key="9">
    <source>
        <dbReference type="Proteomes" id="UP000565262"/>
    </source>
</evidence>
<feature type="transmembrane region" description="Helical" evidence="6">
    <location>
        <begin position="217"/>
        <end position="235"/>
    </location>
</feature>
<feature type="domain" description="EamA" evidence="7">
    <location>
        <begin position="17"/>
        <end position="146"/>
    </location>
</feature>
<keyword evidence="3 6" id="KW-0812">Transmembrane</keyword>
<comment type="subcellular location">
    <subcellularLocation>
        <location evidence="1">Cell membrane</location>
        <topology evidence="1">Multi-pass membrane protein</topology>
    </subcellularLocation>
</comment>
<evidence type="ECO:0000259" key="7">
    <source>
        <dbReference type="Pfam" id="PF00892"/>
    </source>
</evidence>
<feature type="domain" description="EamA" evidence="7">
    <location>
        <begin position="158"/>
        <end position="285"/>
    </location>
</feature>
<dbReference type="PANTHER" id="PTHR42920:SF5">
    <property type="entry name" value="EAMA DOMAIN-CONTAINING PROTEIN"/>
    <property type="match status" value="1"/>
</dbReference>